<comment type="caution">
    <text evidence="3">The sequence shown here is derived from an EMBL/GenBank/DDBJ whole genome shotgun (WGS) entry which is preliminary data.</text>
</comment>
<proteinExistence type="predicted"/>
<evidence type="ECO:0000256" key="2">
    <source>
        <dbReference type="SAM" id="SignalP"/>
    </source>
</evidence>
<feature type="chain" id="PRO_5046077220" description="Lipoprotein" evidence="2">
    <location>
        <begin position="24"/>
        <end position="193"/>
    </location>
</feature>
<evidence type="ECO:0000313" key="3">
    <source>
        <dbReference type="EMBL" id="MDO1514554.1"/>
    </source>
</evidence>
<reference evidence="3" key="2">
    <citation type="submission" date="2023-06" db="EMBL/GenBank/DDBJ databases">
        <authorList>
            <person name="Lucena T."/>
            <person name="Sun Q."/>
        </authorList>
    </citation>
    <scope>NUCLEOTIDE SEQUENCE</scope>
    <source>
        <strain evidence="3">CECT 8869</strain>
    </source>
</reference>
<keyword evidence="2" id="KW-0732">Signal</keyword>
<dbReference type="EMBL" id="JAUKUC010000001">
    <property type="protein sequence ID" value="MDO1514554.1"/>
    <property type="molecule type" value="Genomic_DNA"/>
</dbReference>
<protein>
    <recommendedName>
        <fullName evidence="5">Lipoprotein</fullName>
    </recommendedName>
</protein>
<evidence type="ECO:0000256" key="1">
    <source>
        <dbReference type="SAM" id="MobiDB-lite"/>
    </source>
</evidence>
<accession>A0ABT8RUG4</accession>
<evidence type="ECO:0008006" key="5">
    <source>
        <dbReference type="Google" id="ProtNLM"/>
    </source>
</evidence>
<dbReference type="Proteomes" id="UP001168579">
    <property type="component" value="Unassembled WGS sequence"/>
</dbReference>
<feature type="signal peptide" evidence="2">
    <location>
        <begin position="1"/>
        <end position="23"/>
    </location>
</feature>
<organism evidence="3 4">
    <name type="scientific">Maribacter confluentis</name>
    <dbReference type="NCBI Taxonomy" id="1656093"/>
    <lineage>
        <taxon>Bacteria</taxon>
        <taxon>Pseudomonadati</taxon>
        <taxon>Bacteroidota</taxon>
        <taxon>Flavobacteriia</taxon>
        <taxon>Flavobacteriales</taxon>
        <taxon>Flavobacteriaceae</taxon>
        <taxon>Maribacter</taxon>
    </lineage>
</organism>
<feature type="region of interest" description="Disordered" evidence="1">
    <location>
        <begin position="28"/>
        <end position="61"/>
    </location>
</feature>
<dbReference type="RefSeq" id="WP_304437211.1">
    <property type="nucleotide sequence ID" value="NZ_JAUKUC010000001.1"/>
</dbReference>
<feature type="compositionally biased region" description="Low complexity" evidence="1">
    <location>
        <begin position="31"/>
        <end position="45"/>
    </location>
</feature>
<name>A0ABT8RUG4_9FLAO</name>
<keyword evidence="4" id="KW-1185">Reference proteome</keyword>
<evidence type="ECO:0000313" key="4">
    <source>
        <dbReference type="Proteomes" id="UP001168579"/>
    </source>
</evidence>
<gene>
    <name evidence="3" type="ORF">Q2T41_18015</name>
</gene>
<sequence>MKKNLRHLISASALALFVFIAFGSMDDEETSSSSNSTTSTTNENSEGSEEENKTNWRYSEDIDEMDNTKRTVAYINSDNSIKFDFPYGNSDFTLSVRNWKGSNDVYLSCSKCQFISGFSGEKTYRIKFDDEAPIRVSANHSSSGSSDVVFLGSVSKIISKLKTSEKLMIEAEFFDSGMDNITFSTKGFEWNVK</sequence>
<feature type="compositionally biased region" description="Basic and acidic residues" evidence="1">
    <location>
        <begin position="50"/>
        <end position="60"/>
    </location>
</feature>
<reference evidence="3" key="1">
    <citation type="journal article" date="2014" name="Int. J. Syst. Evol. Microbiol.">
        <title>Complete genome of a new Firmicutes species belonging to the dominant human colonic microbiota ('Ruminococcus bicirculans') reveals two chromosomes and a selective capacity to utilize plant glucans.</title>
        <authorList>
            <consortium name="NISC Comparative Sequencing Program"/>
            <person name="Wegmann U."/>
            <person name="Louis P."/>
            <person name="Goesmann A."/>
            <person name="Henrissat B."/>
            <person name="Duncan S.H."/>
            <person name="Flint H.J."/>
        </authorList>
    </citation>
    <scope>NUCLEOTIDE SEQUENCE</scope>
    <source>
        <strain evidence="3">CECT 8869</strain>
    </source>
</reference>